<feature type="region of interest" description="Disordered" evidence="6">
    <location>
        <begin position="100"/>
        <end position="121"/>
    </location>
</feature>
<dbReference type="InterPro" id="IPR011009">
    <property type="entry name" value="Kinase-like_dom_sf"/>
</dbReference>
<gene>
    <name evidence="8" type="primary">LOC106523069</name>
</gene>
<keyword evidence="5" id="KW-0067">ATP-binding</keyword>
<dbReference type="KEGG" id="alim:106523069"/>
<dbReference type="PANTHER" id="PTHR24058">
    <property type="entry name" value="DUAL SPECIFICITY PROTEIN KINASE"/>
    <property type="match status" value="1"/>
</dbReference>
<dbReference type="InParanoid" id="A0A2I4BVP0"/>
<reference evidence="8" key="1">
    <citation type="submission" date="2025-08" db="UniProtKB">
        <authorList>
            <consortium name="RefSeq"/>
        </authorList>
    </citation>
    <scope>IDENTIFICATION</scope>
</reference>
<dbReference type="GO" id="GO:0004713">
    <property type="term" value="F:protein tyrosine kinase activity"/>
    <property type="evidence" value="ECO:0007669"/>
    <property type="project" value="TreeGrafter"/>
</dbReference>
<evidence type="ECO:0000256" key="1">
    <source>
        <dbReference type="ARBA" id="ARBA00022527"/>
    </source>
</evidence>
<dbReference type="Proteomes" id="UP000192220">
    <property type="component" value="Unplaced"/>
</dbReference>
<dbReference type="Gene3D" id="1.10.510.10">
    <property type="entry name" value="Transferase(Phosphotransferase) domain 1"/>
    <property type="match status" value="2"/>
</dbReference>
<evidence type="ECO:0000313" key="8">
    <source>
        <dbReference type="RefSeq" id="XP_013871815.1"/>
    </source>
</evidence>
<dbReference type="GO" id="GO:0042771">
    <property type="term" value="P:intrinsic apoptotic signaling pathway in response to DNA damage by p53 class mediator"/>
    <property type="evidence" value="ECO:0007669"/>
    <property type="project" value="TreeGrafter"/>
</dbReference>
<dbReference type="GO" id="GO:0016605">
    <property type="term" value="C:PML body"/>
    <property type="evidence" value="ECO:0007669"/>
    <property type="project" value="TreeGrafter"/>
</dbReference>
<proteinExistence type="predicted"/>
<dbReference type="RefSeq" id="XP_013871815.1">
    <property type="nucleotide sequence ID" value="XM_014016361.1"/>
</dbReference>
<feature type="compositionally biased region" description="Acidic residues" evidence="6">
    <location>
        <begin position="323"/>
        <end position="339"/>
    </location>
</feature>
<protein>
    <submittedName>
        <fullName evidence="8">Uncharacterized protein LOC106523069</fullName>
    </submittedName>
</protein>
<dbReference type="InterPro" id="IPR050494">
    <property type="entry name" value="Ser_Thr_dual-spec_kinase"/>
</dbReference>
<keyword evidence="2" id="KW-0808">Transferase</keyword>
<keyword evidence="7" id="KW-1185">Reference proteome</keyword>
<dbReference type="GO" id="GO:0003713">
    <property type="term" value="F:transcription coactivator activity"/>
    <property type="evidence" value="ECO:0007669"/>
    <property type="project" value="TreeGrafter"/>
</dbReference>
<dbReference type="STRING" id="52670.A0A2I4BVP0"/>
<dbReference type="AlphaFoldDB" id="A0A2I4BVP0"/>
<name>A0A2I4BVP0_AUSLI</name>
<dbReference type="GO" id="GO:0004674">
    <property type="term" value="F:protein serine/threonine kinase activity"/>
    <property type="evidence" value="ECO:0007669"/>
    <property type="project" value="UniProtKB-KW"/>
</dbReference>
<evidence type="ECO:0000313" key="7">
    <source>
        <dbReference type="Proteomes" id="UP000192220"/>
    </source>
</evidence>
<dbReference type="GeneID" id="106523069"/>
<accession>A0A2I4BVP0</accession>
<evidence type="ECO:0000256" key="6">
    <source>
        <dbReference type="SAM" id="MobiDB-lite"/>
    </source>
</evidence>
<feature type="region of interest" description="Disordered" evidence="6">
    <location>
        <begin position="228"/>
        <end position="247"/>
    </location>
</feature>
<evidence type="ECO:0000256" key="3">
    <source>
        <dbReference type="ARBA" id="ARBA00022741"/>
    </source>
</evidence>
<dbReference type="GO" id="GO:0007224">
    <property type="term" value="P:smoothened signaling pathway"/>
    <property type="evidence" value="ECO:0007669"/>
    <property type="project" value="TreeGrafter"/>
</dbReference>
<feature type="region of interest" description="Disordered" evidence="6">
    <location>
        <begin position="300"/>
        <end position="341"/>
    </location>
</feature>
<evidence type="ECO:0000256" key="5">
    <source>
        <dbReference type="ARBA" id="ARBA00022840"/>
    </source>
</evidence>
<dbReference type="GO" id="GO:0045944">
    <property type="term" value="P:positive regulation of transcription by RNA polymerase II"/>
    <property type="evidence" value="ECO:0007669"/>
    <property type="project" value="TreeGrafter"/>
</dbReference>
<keyword evidence="3" id="KW-0547">Nucleotide-binding</keyword>
<dbReference type="OrthoDB" id="437530at2759"/>
<organism evidence="7 8">
    <name type="scientific">Austrofundulus limnaeus</name>
    <name type="common">Annual killifish</name>
    <dbReference type="NCBI Taxonomy" id="52670"/>
    <lineage>
        <taxon>Eukaryota</taxon>
        <taxon>Metazoa</taxon>
        <taxon>Chordata</taxon>
        <taxon>Craniata</taxon>
        <taxon>Vertebrata</taxon>
        <taxon>Euteleostomi</taxon>
        <taxon>Actinopterygii</taxon>
        <taxon>Neopterygii</taxon>
        <taxon>Teleostei</taxon>
        <taxon>Neoteleostei</taxon>
        <taxon>Acanthomorphata</taxon>
        <taxon>Ovalentaria</taxon>
        <taxon>Atherinomorphae</taxon>
        <taxon>Cyprinodontiformes</taxon>
        <taxon>Rivulidae</taxon>
        <taxon>Austrofundulus</taxon>
    </lineage>
</organism>
<dbReference type="GO" id="GO:0005524">
    <property type="term" value="F:ATP binding"/>
    <property type="evidence" value="ECO:0007669"/>
    <property type="project" value="UniProtKB-KW"/>
</dbReference>
<sequence length="427" mass="48282">MISEKSTALQSLDDLFERPSYFGNPHEVQDMREFKDLLKKMLVVNPTERISPLDALKHNFITMKHLPIFSDDSYVKEAFKIMSQCQPIKVNKPECENTISSHPGPIMAPPVNTKPEADDSDVIDKPQEMISEKSTALQSLDDLFERPSYFGNPHEDQDMREFKDLLKKMLVVNPTERISPLDALKHNFITMKHLPIFSDDSYVKEAFKIMSQCQPIKVNKPECENTISSHPGPIMAPPVNTKPEADDSDVIDKPLSYNPDDAQKHSFIGMKHLSVNNSDLYANETTSQCQVISEDLPVECESSHSHTSHPGPIMAPPVKTNPEAEDSDVIDEPLSDNPDDAQKHSFIEVEHLSVNNSDLYANEAHKTTSQCQVVSEDLPVECESSHSHTSHPDPTVALPEKDFKHKKPFRNLRKFFARIFNIHHVLS</sequence>
<evidence type="ECO:0000256" key="2">
    <source>
        <dbReference type="ARBA" id="ARBA00022679"/>
    </source>
</evidence>
<keyword evidence="4" id="KW-0418">Kinase</keyword>
<dbReference type="GO" id="GO:0003714">
    <property type="term" value="F:transcription corepressor activity"/>
    <property type="evidence" value="ECO:0007669"/>
    <property type="project" value="TreeGrafter"/>
</dbReference>
<evidence type="ECO:0000256" key="4">
    <source>
        <dbReference type="ARBA" id="ARBA00022777"/>
    </source>
</evidence>
<dbReference type="SUPFAM" id="SSF56112">
    <property type="entry name" value="Protein kinase-like (PK-like)"/>
    <property type="match status" value="2"/>
</dbReference>
<dbReference type="PANTHER" id="PTHR24058:SF53">
    <property type="entry name" value="HOMEODOMAIN-INTERACTING PROTEIN KINASE 2"/>
    <property type="match status" value="1"/>
</dbReference>
<dbReference type="GO" id="GO:0005737">
    <property type="term" value="C:cytoplasm"/>
    <property type="evidence" value="ECO:0007669"/>
    <property type="project" value="TreeGrafter"/>
</dbReference>
<dbReference type="GO" id="GO:0046332">
    <property type="term" value="F:SMAD binding"/>
    <property type="evidence" value="ECO:0007669"/>
    <property type="project" value="TreeGrafter"/>
</dbReference>
<keyword evidence="1" id="KW-0723">Serine/threonine-protein kinase</keyword>